<name>A0A131XVZ1_IXORI</name>
<sequence length="583" mass="63054">CRQVLLRDAGIITELIEDVILRTKQDSSCDMRKLRQAGYGALCLWLQTMRTGVGLRGSLGKLLPVMLQDAESVGAATVELSSRNNKHQESRKGHMKVQESLQPEIRAQLCEQALKALSALISTYGTVMEPDALREVQSSVIHLLLRIQQQLQQGSPDALCQPYHSPSCRQALYALLLTLLVHPHPGCPPTLSCTVRLFSAGQRDSCIQVAELCRQGLACCSLAMHPRGSAFRQGAAPAEPLRCNRAPWRLRDAACQTAVKTAAPAGTQTTPPATPVPTPVPTPMMVLPQKRRVLTPYRAAKRDPGNVYQALSDEEELLSDAEEDYLELRGHGRDPRTLQGPRVNGQGNNAHHPLNAAATPANVAGRAPKYVNAEDSTEDEECSDEEDFDEDDEEGDYMEAEEEPESHAELIELESDEAQNHGKSDDAMEERASSDVEQVTSEVDPASSGGIGEEAAAVSAIVDGDVSKEDRAEAVCGDADVTTLHIASTSTLEQVESREAEADYVEGESVCVVLENHEEAAEGALHEAEVLDEAAAEAIIAKEAIVAKEASTPHEVCTVESKEDDSPDVDGMLMDLVDRGHDK</sequence>
<reference evidence="2" key="1">
    <citation type="submission" date="2016-02" db="EMBL/GenBank/DDBJ databases">
        <title>RNAseq analyses of the midgut from blood- or serum-fed Ixodes ricinus ticks.</title>
        <authorList>
            <person name="Perner J."/>
            <person name="Provaznik J."/>
            <person name="Schrenkova J."/>
            <person name="Urbanova V."/>
            <person name="Ribeiro J.M."/>
            <person name="Kopacek P."/>
        </authorList>
    </citation>
    <scope>NUCLEOTIDE SEQUENCE</scope>
    <source>
        <tissue evidence="2">Gut</tissue>
    </source>
</reference>
<dbReference type="EMBL" id="GEFM01004939">
    <property type="protein sequence ID" value="JAP70857.1"/>
    <property type="molecule type" value="mRNA"/>
</dbReference>
<feature type="compositionally biased region" description="Acidic residues" evidence="1">
    <location>
        <begin position="375"/>
        <end position="404"/>
    </location>
</feature>
<dbReference type="PANTHER" id="PTHR34105:SF1">
    <property type="entry name" value="PROLINE-, GLUTAMIC ACID- AND LEUCINE-RICH PROTEIN 1"/>
    <property type="match status" value="1"/>
</dbReference>
<feature type="non-terminal residue" evidence="2">
    <location>
        <position position="1"/>
    </location>
</feature>
<organism evidence="2">
    <name type="scientific">Ixodes ricinus</name>
    <name type="common">Common tick</name>
    <name type="synonym">Acarus ricinus</name>
    <dbReference type="NCBI Taxonomy" id="34613"/>
    <lineage>
        <taxon>Eukaryota</taxon>
        <taxon>Metazoa</taxon>
        <taxon>Ecdysozoa</taxon>
        <taxon>Arthropoda</taxon>
        <taxon>Chelicerata</taxon>
        <taxon>Arachnida</taxon>
        <taxon>Acari</taxon>
        <taxon>Parasitiformes</taxon>
        <taxon>Ixodida</taxon>
        <taxon>Ixodoidea</taxon>
        <taxon>Ixodidae</taxon>
        <taxon>Ixodinae</taxon>
        <taxon>Ixodes</taxon>
    </lineage>
</organism>
<feature type="compositionally biased region" description="Low complexity" evidence="1">
    <location>
        <begin position="261"/>
        <end position="271"/>
    </location>
</feature>
<evidence type="ECO:0000256" key="1">
    <source>
        <dbReference type="SAM" id="MobiDB-lite"/>
    </source>
</evidence>
<feature type="compositionally biased region" description="Basic and acidic residues" evidence="1">
    <location>
        <begin position="418"/>
        <end position="434"/>
    </location>
</feature>
<feature type="compositionally biased region" description="Pro residues" evidence="1">
    <location>
        <begin position="272"/>
        <end position="282"/>
    </location>
</feature>
<feature type="region of interest" description="Disordered" evidence="1">
    <location>
        <begin position="261"/>
        <end position="284"/>
    </location>
</feature>
<dbReference type="GO" id="GO:0006364">
    <property type="term" value="P:rRNA processing"/>
    <property type="evidence" value="ECO:0007669"/>
    <property type="project" value="TreeGrafter"/>
</dbReference>
<dbReference type="PANTHER" id="PTHR34105">
    <property type="entry name" value="PROLINE-, GLUTAMIC ACID- AND LEUCINE-RICH PROTEIN 1"/>
    <property type="match status" value="1"/>
</dbReference>
<proteinExistence type="evidence at transcript level"/>
<dbReference type="GO" id="GO:0005634">
    <property type="term" value="C:nucleus"/>
    <property type="evidence" value="ECO:0007669"/>
    <property type="project" value="TreeGrafter"/>
</dbReference>
<accession>A0A131XVZ1</accession>
<evidence type="ECO:0000313" key="2">
    <source>
        <dbReference type="EMBL" id="JAP70857.1"/>
    </source>
</evidence>
<protein>
    <submittedName>
        <fullName evidence="2">Uncharacterized protein</fullName>
    </submittedName>
</protein>
<dbReference type="AlphaFoldDB" id="A0A131XVZ1"/>
<feature type="region of interest" description="Disordered" evidence="1">
    <location>
        <begin position="331"/>
        <end position="452"/>
    </location>
</feature>